<evidence type="ECO:0000313" key="2">
    <source>
        <dbReference type="Proteomes" id="UP000055048"/>
    </source>
</evidence>
<organism evidence="1 2">
    <name type="scientific">Trichinella murrelli</name>
    <dbReference type="NCBI Taxonomy" id="144512"/>
    <lineage>
        <taxon>Eukaryota</taxon>
        <taxon>Metazoa</taxon>
        <taxon>Ecdysozoa</taxon>
        <taxon>Nematoda</taxon>
        <taxon>Enoplea</taxon>
        <taxon>Dorylaimia</taxon>
        <taxon>Trichinellida</taxon>
        <taxon>Trichinellidae</taxon>
        <taxon>Trichinella</taxon>
    </lineage>
</organism>
<name>A0A0V0TWJ8_9BILA</name>
<accession>A0A0V0TWJ8</accession>
<keyword evidence="2" id="KW-1185">Reference proteome</keyword>
<dbReference type="Proteomes" id="UP000055048">
    <property type="component" value="Unassembled WGS sequence"/>
</dbReference>
<dbReference type="EMBL" id="JYDJ01000135">
    <property type="protein sequence ID" value="KRX42787.1"/>
    <property type="molecule type" value="Genomic_DNA"/>
</dbReference>
<sequence length="65" mass="7629">MHIGDAEEIENRAIANPTFSTEFHSELSRSNMSKRIMLSIMRDRKIPHSKLQDYFSNIQYEDALN</sequence>
<protein>
    <submittedName>
        <fullName evidence="1">Uncharacterized protein</fullName>
    </submittedName>
</protein>
<dbReference type="AlphaFoldDB" id="A0A0V0TWJ8"/>
<proteinExistence type="predicted"/>
<evidence type="ECO:0000313" key="1">
    <source>
        <dbReference type="EMBL" id="KRX42787.1"/>
    </source>
</evidence>
<reference evidence="1 2" key="1">
    <citation type="submission" date="2015-01" db="EMBL/GenBank/DDBJ databases">
        <title>Evolution of Trichinella species and genotypes.</title>
        <authorList>
            <person name="Korhonen P.K."/>
            <person name="Edoardo P."/>
            <person name="Giuseppe L.R."/>
            <person name="Gasser R.B."/>
        </authorList>
    </citation>
    <scope>NUCLEOTIDE SEQUENCE [LARGE SCALE GENOMIC DNA]</scope>
    <source>
        <strain evidence="1">ISS417</strain>
    </source>
</reference>
<comment type="caution">
    <text evidence="1">The sequence shown here is derived from an EMBL/GenBank/DDBJ whole genome shotgun (WGS) entry which is preliminary data.</text>
</comment>
<gene>
    <name evidence="1" type="ORF">T05_12362</name>
</gene>